<dbReference type="Gene3D" id="3.30.2010.10">
    <property type="entry name" value="Metalloproteases ('zincins'), catalytic domain"/>
    <property type="match status" value="1"/>
</dbReference>
<proteinExistence type="inferred from homology"/>
<comment type="cofactor">
    <cofactor evidence="6">
        <name>Zn(2+)</name>
        <dbReference type="ChEBI" id="CHEBI:29105"/>
    </cofactor>
    <text evidence="6">Binds 1 zinc ion per subunit.</text>
</comment>
<keyword evidence="7" id="KW-0812">Transmembrane</keyword>
<keyword evidence="7" id="KW-1133">Transmembrane helix</keyword>
<dbReference type="RefSeq" id="WP_330975445.1">
    <property type="nucleotide sequence ID" value="NZ_JAZGLY010000008.1"/>
</dbReference>
<reference evidence="9 10" key="1">
    <citation type="submission" date="2024-01" db="EMBL/GenBank/DDBJ databases">
        <title>Niabella digestum sp. nov., isolated from waste digestion system.</title>
        <authorList>
            <person name="Zhang L."/>
        </authorList>
    </citation>
    <scope>NUCLEOTIDE SEQUENCE [LARGE SCALE GENOMIC DNA]</scope>
    <source>
        <strain evidence="9 10">A18</strain>
    </source>
</reference>
<name>A0ABU7RJC2_9BACT</name>
<evidence type="ECO:0000256" key="7">
    <source>
        <dbReference type="SAM" id="Phobius"/>
    </source>
</evidence>
<dbReference type="PANTHER" id="PTHR22726:SF1">
    <property type="entry name" value="METALLOENDOPEPTIDASE OMA1, MITOCHONDRIAL"/>
    <property type="match status" value="1"/>
</dbReference>
<dbReference type="CDD" id="cd07332">
    <property type="entry name" value="M48C_Oma1_like"/>
    <property type="match status" value="1"/>
</dbReference>
<evidence type="ECO:0000256" key="1">
    <source>
        <dbReference type="ARBA" id="ARBA00022670"/>
    </source>
</evidence>
<keyword evidence="1 6" id="KW-0645">Protease</keyword>
<dbReference type="EMBL" id="JAZGLY010000008">
    <property type="protein sequence ID" value="MEE6188041.1"/>
    <property type="molecule type" value="Genomic_DNA"/>
</dbReference>
<evidence type="ECO:0000256" key="4">
    <source>
        <dbReference type="ARBA" id="ARBA00022833"/>
    </source>
</evidence>
<evidence type="ECO:0000259" key="8">
    <source>
        <dbReference type="Pfam" id="PF01435"/>
    </source>
</evidence>
<evidence type="ECO:0000256" key="5">
    <source>
        <dbReference type="ARBA" id="ARBA00023049"/>
    </source>
</evidence>
<dbReference type="InterPro" id="IPR051156">
    <property type="entry name" value="Mito/Outer_Membr_Metalloprot"/>
</dbReference>
<keyword evidence="2" id="KW-0479">Metal-binding</keyword>
<dbReference type="PANTHER" id="PTHR22726">
    <property type="entry name" value="METALLOENDOPEPTIDASE OMA1"/>
    <property type="match status" value="1"/>
</dbReference>
<accession>A0ABU7RJC2</accession>
<keyword evidence="5 6" id="KW-0482">Metalloprotease</keyword>
<keyword evidence="3 6" id="KW-0378">Hydrolase</keyword>
<comment type="similarity">
    <text evidence="6">Belongs to the peptidase M48 family.</text>
</comment>
<dbReference type="Pfam" id="PF01435">
    <property type="entry name" value="Peptidase_M48"/>
    <property type="match status" value="1"/>
</dbReference>
<keyword evidence="7" id="KW-0472">Membrane</keyword>
<evidence type="ECO:0000256" key="6">
    <source>
        <dbReference type="RuleBase" id="RU003983"/>
    </source>
</evidence>
<evidence type="ECO:0000313" key="10">
    <source>
        <dbReference type="Proteomes" id="UP001357452"/>
    </source>
</evidence>
<protein>
    <submittedName>
        <fullName evidence="9">M48 family metallopeptidase</fullName>
    </submittedName>
</protein>
<gene>
    <name evidence="9" type="ORF">V2H41_12230</name>
</gene>
<keyword evidence="10" id="KW-1185">Reference proteome</keyword>
<evidence type="ECO:0000256" key="2">
    <source>
        <dbReference type="ARBA" id="ARBA00022723"/>
    </source>
</evidence>
<comment type="caution">
    <text evidence="9">The sequence shown here is derived from an EMBL/GenBank/DDBJ whole genome shotgun (WGS) entry which is preliminary data.</text>
</comment>
<keyword evidence="4 6" id="KW-0862">Zinc</keyword>
<sequence length="408" mass="46601">MNNTTQAAKYFNGLIAASQAASVIINEFMGELHIRTSNGSVAIWLLQDLESNDYGPIMEIRNKKYPAAVLKIEDKRFAQQFYNTMKQYKRADIHTRLLRLGFSKITAIAIGLFLLIAIAYIYILPTIAEKAATLLPDSFDNKIGELFMDSFVGDRKIDSTKTSYLQAFAAELDLKNKKPLHFTVVKSKQVNAFALPNGQIVVYSAIIDKMKNAEELAALLGHEASHVNQRHSTKMLCRNLAGYMIISLLFNDVNGIMAVMAENFHQLHTLSYSRKFEQEADELGLKILMDNHINPNGMIRLFEELEKENEFQLPEILSTHPLTKERKIHMQQIISKSPYHTNTPIRLNDLFEKIKKLNSPHDKNASLQISTTNYKSIYNMSIKTKILIRATFHLNFSYLSNKIPWTRI</sequence>
<feature type="transmembrane region" description="Helical" evidence="7">
    <location>
        <begin position="105"/>
        <end position="123"/>
    </location>
</feature>
<evidence type="ECO:0000256" key="3">
    <source>
        <dbReference type="ARBA" id="ARBA00022801"/>
    </source>
</evidence>
<evidence type="ECO:0000313" key="9">
    <source>
        <dbReference type="EMBL" id="MEE6188041.1"/>
    </source>
</evidence>
<organism evidence="9 10">
    <name type="scientific">Niabella digestorum</name>
    <dbReference type="NCBI Taxonomy" id="3117701"/>
    <lineage>
        <taxon>Bacteria</taxon>
        <taxon>Pseudomonadati</taxon>
        <taxon>Bacteroidota</taxon>
        <taxon>Chitinophagia</taxon>
        <taxon>Chitinophagales</taxon>
        <taxon>Chitinophagaceae</taxon>
        <taxon>Niabella</taxon>
    </lineage>
</organism>
<dbReference type="InterPro" id="IPR001915">
    <property type="entry name" value="Peptidase_M48"/>
</dbReference>
<feature type="domain" description="Peptidase M48" evidence="8">
    <location>
        <begin position="165"/>
        <end position="328"/>
    </location>
</feature>
<dbReference type="Proteomes" id="UP001357452">
    <property type="component" value="Unassembled WGS sequence"/>
</dbReference>